<comment type="caution">
    <text evidence="2">The sequence shown here is derived from an EMBL/GenBank/DDBJ whole genome shotgun (WGS) entry which is preliminary data.</text>
</comment>
<evidence type="ECO:0000256" key="1">
    <source>
        <dbReference type="SAM" id="MobiDB-lite"/>
    </source>
</evidence>
<dbReference type="AlphaFoldDB" id="A0A4Z2EII4"/>
<protein>
    <submittedName>
        <fullName evidence="2">Uncharacterized protein</fullName>
    </submittedName>
</protein>
<dbReference type="EMBL" id="SRLO01006687">
    <property type="protein sequence ID" value="TNN28609.1"/>
    <property type="molecule type" value="Genomic_DNA"/>
</dbReference>
<reference evidence="2 3" key="1">
    <citation type="submission" date="2019-03" db="EMBL/GenBank/DDBJ databases">
        <title>First draft genome of Liparis tanakae, snailfish: a comprehensive survey of snailfish specific genes.</title>
        <authorList>
            <person name="Kim W."/>
            <person name="Song I."/>
            <person name="Jeong J.-H."/>
            <person name="Kim D."/>
            <person name="Kim S."/>
            <person name="Ryu S."/>
            <person name="Song J.Y."/>
            <person name="Lee S.K."/>
        </authorList>
    </citation>
    <scope>NUCLEOTIDE SEQUENCE [LARGE SCALE GENOMIC DNA]</scope>
    <source>
        <tissue evidence="2">Muscle</tissue>
    </source>
</reference>
<name>A0A4Z2EII4_9TELE</name>
<organism evidence="2 3">
    <name type="scientific">Liparis tanakae</name>
    <name type="common">Tanaka's snailfish</name>
    <dbReference type="NCBI Taxonomy" id="230148"/>
    <lineage>
        <taxon>Eukaryota</taxon>
        <taxon>Metazoa</taxon>
        <taxon>Chordata</taxon>
        <taxon>Craniata</taxon>
        <taxon>Vertebrata</taxon>
        <taxon>Euteleostomi</taxon>
        <taxon>Actinopterygii</taxon>
        <taxon>Neopterygii</taxon>
        <taxon>Teleostei</taxon>
        <taxon>Neoteleostei</taxon>
        <taxon>Acanthomorphata</taxon>
        <taxon>Eupercaria</taxon>
        <taxon>Perciformes</taxon>
        <taxon>Cottioidei</taxon>
        <taxon>Cottales</taxon>
        <taxon>Liparidae</taxon>
        <taxon>Liparis</taxon>
    </lineage>
</organism>
<evidence type="ECO:0000313" key="3">
    <source>
        <dbReference type="Proteomes" id="UP000314294"/>
    </source>
</evidence>
<sequence length="95" mass="10493">MRESLGGPGHHRGREEQTLKAPQAVDVTFAFQAEGQEHRVLPQQPAYTTATREEARARRLCSGLKFTHLLTFHGCYQSPPTCPPTTLVSAHQLGV</sequence>
<dbReference type="Proteomes" id="UP000314294">
    <property type="component" value="Unassembled WGS sequence"/>
</dbReference>
<feature type="region of interest" description="Disordered" evidence="1">
    <location>
        <begin position="1"/>
        <end position="20"/>
    </location>
</feature>
<proteinExistence type="predicted"/>
<accession>A0A4Z2EII4</accession>
<evidence type="ECO:0000313" key="2">
    <source>
        <dbReference type="EMBL" id="TNN28609.1"/>
    </source>
</evidence>
<keyword evidence="3" id="KW-1185">Reference proteome</keyword>
<gene>
    <name evidence="2" type="ORF">EYF80_061243</name>
</gene>